<accession>A0A2S6IXI7</accession>
<dbReference type="GO" id="GO:0030288">
    <property type="term" value="C:outer membrane-bounded periplasmic space"/>
    <property type="evidence" value="ECO:0007669"/>
    <property type="project" value="TreeGrafter"/>
</dbReference>
<protein>
    <submittedName>
        <fullName evidence="4">Putative spermidine/putrescine transport system substrate-binding protein</fullName>
    </submittedName>
</protein>
<reference evidence="4 5" key="1">
    <citation type="submission" date="2018-02" db="EMBL/GenBank/DDBJ databases">
        <title>Genomic Encyclopedia of Archaeal and Bacterial Type Strains, Phase II (KMG-II): from individual species to whole genera.</title>
        <authorList>
            <person name="Goeker M."/>
        </authorList>
    </citation>
    <scope>NUCLEOTIDE SEQUENCE [LARGE SCALE GENOMIC DNA]</scope>
    <source>
        <strain evidence="4 5">DSM 22857</strain>
    </source>
</reference>
<dbReference type="RefSeq" id="WP_245886354.1">
    <property type="nucleotide sequence ID" value="NZ_PTJD01000001.1"/>
</dbReference>
<gene>
    <name evidence="4" type="ORF">CLV92_101562</name>
</gene>
<dbReference type="EMBL" id="PTJD01000001">
    <property type="protein sequence ID" value="PPK98861.1"/>
    <property type="molecule type" value="Genomic_DNA"/>
</dbReference>
<organism evidence="4 5">
    <name type="scientific">Kineococcus xinjiangensis</name>
    <dbReference type="NCBI Taxonomy" id="512762"/>
    <lineage>
        <taxon>Bacteria</taxon>
        <taxon>Bacillati</taxon>
        <taxon>Actinomycetota</taxon>
        <taxon>Actinomycetes</taxon>
        <taxon>Kineosporiales</taxon>
        <taxon>Kineosporiaceae</taxon>
        <taxon>Kineococcus</taxon>
    </lineage>
</organism>
<dbReference type="PROSITE" id="PS51257">
    <property type="entry name" value="PROKAR_LIPOPROTEIN"/>
    <property type="match status" value="1"/>
</dbReference>
<dbReference type="PANTHER" id="PTHR30006">
    <property type="entry name" value="THIAMINE-BINDING PERIPLASMIC PROTEIN-RELATED"/>
    <property type="match status" value="1"/>
</dbReference>
<feature type="region of interest" description="Disordered" evidence="2">
    <location>
        <begin position="29"/>
        <end position="48"/>
    </location>
</feature>
<keyword evidence="5" id="KW-1185">Reference proteome</keyword>
<dbReference type="AlphaFoldDB" id="A0A2S6IXI7"/>
<evidence type="ECO:0000256" key="3">
    <source>
        <dbReference type="SAM" id="SignalP"/>
    </source>
</evidence>
<evidence type="ECO:0000313" key="5">
    <source>
        <dbReference type="Proteomes" id="UP000239485"/>
    </source>
</evidence>
<keyword evidence="1 3" id="KW-0732">Signal</keyword>
<sequence length="381" mass="40160">MSTAMRTKRARTGAVAALAALLVAACSPPPAQPADGGETSEEGATVATATSAEEAGGFDALVKAAQEEGELNVIALPPDWANYGEIIETFSEKYDIKVNSAQPDGSSQDEINAVNQLKGTDRAPDVLDLGAAVALANTDLFAPYQVQTWDTIPDAQKDPDGLWVQDYGGYMSIGYDSAKVPEITALSDLTKPEFKNKVALNGDPTQANAALHGVMMASLANGGSLDDIGPGIDFFANLQDTGNFIPVQASSATVESGETPVVFDWDYLSAAAAKNVPTWKVFVPSDAVLGGYYFQAINKDAPHPAAARLWQEFLYSDEGQNLWLEGGARPVRMEAMREAGTLDEDAAAALPEADGEPQFLSEEQAQQAKDVLAKDWAGAIG</sequence>
<feature type="signal peptide" evidence="3">
    <location>
        <begin position="1"/>
        <end position="33"/>
    </location>
</feature>
<dbReference type="GO" id="GO:0030976">
    <property type="term" value="F:thiamine pyrophosphate binding"/>
    <property type="evidence" value="ECO:0007669"/>
    <property type="project" value="TreeGrafter"/>
</dbReference>
<dbReference type="Gene3D" id="3.40.190.10">
    <property type="entry name" value="Periplasmic binding protein-like II"/>
    <property type="match status" value="2"/>
</dbReference>
<evidence type="ECO:0000256" key="1">
    <source>
        <dbReference type="ARBA" id="ARBA00022729"/>
    </source>
</evidence>
<name>A0A2S6IXI7_9ACTN</name>
<evidence type="ECO:0000313" key="4">
    <source>
        <dbReference type="EMBL" id="PPK98861.1"/>
    </source>
</evidence>
<evidence type="ECO:0000256" key="2">
    <source>
        <dbReference type="SAM" id="MobiDB-lite"/>
    </source>
</evidence>
<dbReference type="SUPFAM" id="SSF53850">
    <property type="entry name" value="Periplasmic binding protein-like II"/>
    <property type="match status" value="1"/>
</dbReference>
<dbReference type="GO" id="GO:0015888">
    <property type="term" value="P:thiamine transport"/>
    <property type="evidence" value="ECO:0007669"/>
    <property type="project" value="TreeGrafter"/>
</dbReference>
<dbReference type="GO" id="GO:0030975">
    <property type="term" value="F:thiamine binding"/>
    <property type="evidence" value="ECO:0007669"/>
    <property type="project" value="TreeGrafter"/>
</dbReference>
<comment type="caution">
    <text evidence="4">The sequence shown here is derived from an EMBL/GenBank/DDBJ whole genome shotgun (WGS) entry which is preliminary data.</text>
</comment>
<proteinExistence type="predicted"/>
<dbReference type="Pfam" id="PF13343">
    <property type="entry name" value="SBP_bac_6"/>
    <property type="match status" value="1"/>
</dbReference>
<feature type="chain" id="PRO_5015658148" evidence="3">
    <location>
        <begin position="34"/>
        <end position="381"/>
    </location>
</feature>
<dbReference type="PANTHER" id="PTHR30006:SF2">
    <property type="entry name" value="ABC TRANSPORTER SUBSTRATE-BINDING PROTEIN"/>
    <property type="match status" value="1"/>
</dbReference>
<dbReference type="Proteomes" id="UP000239485">
    <property type="component" value="Unassembled WGS sequence"/>
</dbReference>